<dbReference type="PANTHER" id="PTHR30290">
    <property type="entry name" value="PERIPLASMIC BINDING COMPONENT OF ABC TRANSPORTER"/>
    <property type="match status" value="1"/>
</dbReference>
<reference evidence="2" key="1">
    <citation type="submission" date="2018-05" db="EMBL/GenBank/DDBJ databases">
        <authorList>
            <person name="Lanie J.A."/>
            <person name="Ng W.-L."/>
            <person name="Kazmierczak K.M."/>
            <person name="Andrzejewski T.M."/>
            <person name="Davidsen T.M."/>
            <person name="Wayne K.J."/>
            <person name="Tettelin H."/>
            <person name="Glass J.I."/>
            <person name="Rusch D."/>
            <person name="Podicherti R."/>
            <person name="Tsui H.-C.T."/>
            <person name="Winkler M.E."/>
        </authorList>
    </citation>
    <scope>NUCLEOTIDE SEQUENCE</scope>
</reference>
<dbReference type="AlphaFoldDB" id="A0A382TFX6"/>
<evidence type="ECO:0000259" key="1">
    <source>
        <dbReference type="Pfam" id="PF00496"/>
    </source>
</evidence>
<dbReference type="GO" id="GO:1904680">
    <property type="term" value="F:peptide transmembrane transporter activity"/>
    <property type="evidence" value="ECO:0007669"/>
    <property type="project" value="TreeGrafter"/>
</dbReference>
<dbReference type="Gene3D" id="3.40.190.10">
    <property type="entry name" value="Periplasmic binding protein-like II"/>
    <property type="match status" value="1"/>
</dbReference>
<dbReference type="InterPro" id="IPR039424">
    <property type="entry name" value="SBP_5"/>
</dbReference>
<feature type="domain" description="Solute-binding protein family 5" evidence="1">
    <location>
        <begin position="77"/>
        <end position="295"/>
    </location>
</feature>
<feature type="non-terminal residue" evidence="2">
    <location>
        <position position="1"/>
    </location>
</feature>
<evidence type="ECO:0000313" key="2">
    <source>
        <dbReference type="EMBL" id="SVD21039.1"/>
    </source>
</evidence>
<feature type="non-terminal residue" evidence="2">
    <location>
        <position position="302"/>
    </location>
</feature>
<dbReference type="Pfam" id="PF00496">
    <property type="entry name" value="SBP_bac_5"/>
    <property type="match status" value="1"/>
</dbReference>
<dbReference type="PANTHER" id="PTHR30290:SF62">
    <property type="entry name" value="OLIGOPEPTIDE ABC TRANSPORTER, PERIPLASMIC OLIGOPEPTIDE-BINDING PROTEIN"/>
    <property type="match status" value="1"/>
</dbReference>
<name>A0A382TFX6_9ZZZZ</name>
<accession>A0A382TFX6</accession>
<dbReference type="GO" id="GO:0015833">
    <property type="term" value="P:peptide transport"/>
    <property type="evidence" value="ECO:0007669"/>
    <property type="project" value="TreeGrafter"/>
</dbReference>
<dbReference type="EMBL" id="UINC01136335">
    <property type="protein sequence ID" value="SVD21039.1"/>
    <property type="molecule type" value="Genomic_DNA"/>
</dbReference>
<dbReference type="SUPFAM" id="SSF53850">
    <property type="entry name" value="Periplasmic binding protein-like II"/>
    <property type="match status" value="1"/>
</dbReference>
<protein>
    <recommendedName>
        <fullName evidence="1">Solute-binding protein family 5 domain-containing protein</fullName>
    </recommendedName>
</protein>
<dbReference type="InterPro" id="IPR000914">
    <property type="entry name" value="SBP_5_dom"/>
</dbReference>
<gene>
    <name evidence="2" type="ORF">METZ01_LOCUS373893</name>
</gene>
<organism evidence="2">
    <name type="scientific">marine metagenome</name>
    <dbReference type="NCBI Taxonomy" id="408172"/>
    <lineage>
        <taxon>unclassified sequences</taxon>
        <taxon>metagenomes</taxon>
        <taxon>ecological metagenomes</taxon>
    </lineage>
</organism>
<sequence length="302" mass="34682">ELNITDFKEPPMLTALVENGKLPPLSARLPLDPMVLEPADSIGSYGGTARIFESDWNMFNPVESPLSIDPTAAHILPNTIKTWELTDEGRTITFKLRAGIKWSDGEPLDADDFIFFHRHQLLNPELSPVLDPRWLDSRTEKVDDLTFSYHFKEPFPLLINLMAQLGDYYVIPSDYMRQFHPDFVNREALIKRIRQEGYISWMAYYNAIRLWTRNQPPLMPTLRPFQLIKRTATSKLYNRNAYYAKVDPQGQQLPYIDKINADIIENQDVLAAKAATGQVDFAAFELKTQDFPLFKLGEKTAG</sequence>
<proteinExistence type="predicted"/>